<sequence>MVQREETRQRPCADWRAPDDDHTVCRACRDFLFAPLRDAYRQNDMPRLNGSLRLPRRAAGSSHRSAVRSAVSHEPEEPYMAREPGVYDTESVMHRGLQVCVTIWKKKAQL</sequence>
<keyword evidence="3" id="KW-1185">Reference proteome</keyword>
<feature type="region of interest" description="Disordered" evidence="1">
    <location>
        <begin position="46"/>
        <end position="82"/>
    </location>
</feature>
<gene>
    <name evidence="2" type="ORF">EYF80_029534</name>
</gene>
<evidence type="ECO:0000313" key="3">
    <source>
        <dbReference type="Proteomes" id="UP000314294"/>
    </source>
</evidence>
<feature type="compositionally biased region" description="Low complexity" evidence="1">
    <location>
        <begin position="57"/>
        <end position="70"/>
    </location>
</feature>
<protein>
    <submittedName>
        <fullName evidence="2">Uncharacterized protein</fullName>
    </submittedName>
</protein>
<feature type="compositionally biased region" description="Basic and acidic residues" evidence="1">
    <location>
        <begin position="71"/>
        <end position="80"/>
    </location>
</feature>
<reference evidence="2 3" key="1">
    <citation type="submission" date="2019-03" db="EMBL/GenBank/DDBJ databases">
        <title>First draft genome of Liparis tanakae, snailfish: a comprehensive survey of snailfish specific genes.</title>
        <authorList>
            <person name="Kim W."/>
            <person name="Song I."/>
            <person name="Jeong J.-H."/>
            <person name="Kim D."/>
            <person name="Kim S."/>
            <person name="Ryu S."/>
            <person name="Song J.Y."/>
            <person name="Lee S.K."/>
        </authorList>
    </citation>
    <scope>NUCLEOTIDE SEQUENCE [LARGE SCALE GENOMIC DNA]</scope>
    <source>
        <tissue evidence="2">Muscle</tissue>
    </source>
</reference>
<organism evidence="2 3">
    <name type="scientific">Liparis tanakae</name>
    <name type="common">Tanaka's snailfish</name>
    <dbReference type="NCBI Taxonomy" id="230148"/>
    <lineage>
        <taxon>Eukaryota</taxon>
        <taxon>Metazoa</taxon>
        <taxon>Chordata</taxon>
        <taxon>Craniata</taxon>
        <taxon>Vertebrata</taxon>
        <taxon>Euteleostomi</taxon>
        <taxon>Actinopterygii</taxon>
        <taxon>Neopterygii</taxon>
        <taxon>Teleostei</taxon>
        <taxon>Neoteleostei</taxon>
        <taxon>Acanthomorphata</taxon>
        <taxon>Eupercaria</taxon>
        <taxon>Perciformes</taxon>
        <taxon>Cottioidei</taxon>
        <taxon>Cottales</taxon>
        <taxon>Liparidae</taxon>
        <taxon>Liparis</taxon>
    </lineage>
</organism>
<proteinExistence type="predicted"/>
<name>A0A4Z2H3V3_9TELE</name>
<evidence type="ECO:0000313" key="2">
    <source>
        <dbReference type="EMBL" id="TNN60281.1"/>
    </source>
</evidence>
<evidence type="ECO:0000256" key="1">
    <source>
        <dbReference type="SAM" id="MobiDB-lite"/>
    </source>
</evidence>
<dbReference type="EMBL" id="SRLO01000337">
    <property type="protein sequence ID" value="TNN60281.1"/>
    <property type="molecule type" value="Genomic_DNA"/>
</dbReference>
<accession>A0A4Z2H3V3</accession>
<dbReference type="Proteomes" id="UP000314294">
    <property type="component" value="Unassembled WGS sequence"/>
</dbReference>
<comment type="caution">
    <text evidence="2">The sequence shown here is derived from an EMBL/GenBank/DDBJ whole genome shotgun (WGS) entry which is preliminary data.</text>
</comment>
<dbReference type="AlphaFoldDB" id="A0A4Z2H3V3"/>